<dbReference type="EMBL" id="KV454006">
    <property type="protein sequence ID" value="ODQ44756.1"/>
    <property type="molecule type" value="Genomic_DNA"/>
</dbReference>
<dbReference type="Proteomes" id="UP000094455">
    <property type="component" value="Unassembled WGS sequence"/>
</dbReference>
<evidence type="ECO:0000256" key="1">
    <source>
        <dbReference type="SAM" id="MobiDB-lite"/>
    </source>
</evidence>
<evidence type="ECO:0000313" key="4">
    <source>
        <dbReference type="Proteomes" id="UP000094455"/>
    </source>
</evidence>
<dbReference type="AlphaFoldDB" id="A0A1E3NF89"/>
<feature type="signal peptide" evidence="2">
    <location>
        <begin position="1"/>
        <end position="22"/>
    </location>
</feature>
<feature type="region of interest" description="Disordered" evidence="1">
    <location>
        <begin position="104"/>
        <end position="161"/>
    </location>
</feature>
<name>A0A1E3NF89_9ASCO</name>
<gene>
    <name evidence="3" type="ORF">PICMEDRAFT_176306</name>
</gene>
<proteinExistence type="predicted"/>
<dbReference type="GeneID" id="30178360"/>
<evidence type="ECO:0000256" key="2">
    <source>
        <dbReference type="SAM" id="SignalP"/>
    </source>
</evidence>
<feature type="chain" id="PRO_5009133347" evidence="2">
    <location>
        <begin position="23"/>
        <end position="207"/>
    </location>
</feature>
<protein>
    <submittedName>
        <fullName evidence="3">Uncharacterized protein</fullName>
    </submittedName>
</protein>
<sequence>MCTAWNFRCVCARLLPAGLVAALHLQFPLPAADMAIVYDRGIRAAAGHDDVSARRAAQRKIVYNREGKKKKRRLQCGVKRRPCAGAAAADGRCRRRIAAGDWSVDAGPRPGRRRQRLSQRFGPWSGRRRVGASESRYRRQGGAAEPTPISAAREGEGKNGRIERRGREEWVDSVYKCILIRLECIRRSCIRKCGGPSRGPESSGAET</sequence>
<organism evidence="3 4">
    <name type="scientific">Pichia membranifaciens NRRL Y-2026</name>
    <dbReference type="NCBI Taxonomy" id="763406"/>
    <lineage>
        <taxon>Eukaryota</taxon>
        <taxon>Fungi</taxon>
        <taxon>Dikarya</taxon>
        <taxon>Ascomycota</taxon>
        <taxon>Saccharomycotina</taxon>
        <taxon>Pichiomycetes</taxon>
        <taxon>Pichiales</taxon>
        <taxon>Pichiaceae</taxon>
        <taxon>Pichia</taxon>
    </lineage>
</organism>
<evidence type="ECO:0000313" key="3">
    <source>
        <dbReference type="EMBL" id="ODQ44756.1"/>
    </source>
</evidence>
<reference evidence="3 4" key="1">
    <citation type="journal article" date="2016" name="Proc. Natl. Acad. Sci. U.S.A.">
        <title>Comparative genomics of biotechnologically important yeasts.</title>
        <authorList>
            <person name="Riley R."/>
            <person name="Haridas S."/>
            <person name="Wolfe K.H."/>
            <person name="Lopes M.R."/>
            <person name="Hittinger C.T."/>
            <person name="Goeker M."/>
            <person name="Salamov A.A."/>
            <person name="Wisecaver J.H."/>
            <person name="Long T.M."/>
            <person name="Calvey C.H."/>
            <person name="Aerts A.L."/>
            <person name="Barry K.W."/>
            <person name="Choi C."/>
            <person name="Clum A."/>
            <person name="Coughlan A.Y."/>
            <person name="Deshpande S."/>
            <person name="Douglass A.P."/>
            <person name="Hanson S.J."/>
            <person name="Klenk H.-P."/>
            <person name="LaButti K.M."/>
            <person name="Lapidus A."/>
            <person name="Lindquist E.A."/>
            <person name="Lipzen A.M."/>
            <person name="Meier-Kolthoff J.P."/>
            <person name="Ohm R.A."/>
            <person name="Otillar R.P."/>
            <person name="Pangilinan J.L."/>
            <person name="Peng Y."/>
            <person name="Rokas A."/>
            <person name="Rosa C.A."/>
            <person name="Scheuner C."/>
            <person name="Sibirny A.A."/>
            <person name="Slot J.C."/>
            <person name="Stielow J.B."/>
            <person name="Sun H."/>
            <person name="Kurtzman C.P."/>
            <person name="Blackwell M."/>
            <person name="Grigoriev I.V."/>
            <person name="Jeffries T.W."/>
        </authorList>
    </citation>
    <scope>NUCLEOTIDE SEQUENCE [LARGE SCALE GENOMIC DNA]</scope>
    <source>
        <strain evidence="3 4">NRRL Y-2026</strain>
    </source>
</reference>
<dbReference type="RefSeq" id="XP_019015869.1">
    <property type="nucleotide sequence ID" value="XM_019161673.1"/>
</dbReference>
<keyword evidence="2" id="KW-0732">Signal</keyword>
<keyword evidence="4" id="KW-1185">Reference proteome</keyword>
<accession>A0A1E3NF89</accession>